<organism evidence="1 2">
    <name type="scientific">Apodospora peruviana</name>
    <dbReference type="NCBI Taxonomy" id="516989"/>
    <lineage>
        <taxon>Eukaryota</taxon>
        <taxon>Fungi</taxon>
        <taxon>Dikarya</taxon>
        <taxon>Ascomycota</taxon>
        <taxon>Pezizomycotina</taxon>
        <taxon>Sordariomycetes</taxon>
        <taxon>Sordariomycetidae</taxon>
        <taxon>Sordariales</taxon>
        <taxon>Lasiosphaeriaceae</taxon>
        <taxon>Apodospora</taxon>
    </lineage>
</organism>
<dbReference type="Pfam" id="PF04749">
    <property type="entry name" value="PLAC8"/>
    <property type="match status" value="1"/>
</dbReference>
<evidence type="ECO:0000313" key="2">
    <source>
        <dbReference type="Proteomes" id="UP001283341"/>
    </source>
</evidence>
<dbReference type="AlphaFoldDB" id="A0AAE0M414"/>
<dbReference type="EMBL" id="JAUEDM010000004">
    <property type="protein sequence ID" value="KAK3317913.1"/>
    <property type="molecule type" value="Genomic_DNA"/>
</dbReference>
<dbReference type="NCBIfam" id="TIGR01571">
    <property type="entry name" value="A_thal_Cys_rich"/>
    <property type="match status" value="1"/>
</dbReference>
<sequence>MPPTIREHEWQQGLCDCFSGGNCLMGTCCPCLLVQKTGTWLSDPSKEDPSGCGGTCAIYTLLQYTFTGGFIVEWGQRRAIRKRYGINDGNGCTDCLKPWCCPCCAAIQEYTELEKRREAGVYKQGYQMQAPMGMSAAPPAHH</sequence>
<dbReference type="Proteomes" id="UP001283341">
    <property type="component" value="Unassembled WGS sequence"/>
</dbReference>
<gene>
    <name evidence="1" type="ORF">B0H66DRAFT_574987</name>
</gene>
<dbReference type="PANTHER" id="PTHR15907">
    <property type="entry name" value="DUF614 FAMILY PROTEIN-RELATED"/>
    <property type="match status" value="1"/>
</dbReference>
<dbReference type="InterPro" id="IPR006461">
    <property type="entry name" value="PLAC_motif_containing"/>
</dbReference>
<keyword evidence="2" id="KW-1185">Reference proteome</keyword>
<comment type="caution">
    <text evidence="1">The sequence shown here is derived from an EMBL/GenBank/DDBJ whole genome shotgun (WGS) entry which is preliminary data.</text>
</comment>
<evidence type="ECO:0000313" key="1">
    <source>
        <dbReference type="EMBL" id="KAK3317913.1"/>
    </source>
</evidence>
<reference evidence="1" key="2">
    <citation type="submission" date="2023-06" db="EMBL/GenBank/DDBJ databases">
        <authorList>
            <consortium name="Lawrence Berkeley National Laboratory"/>
            <person name="Haridas S."/>
            <person name="Hensen N."/>
            <person name="Bonometti L."/>
            <person name="Westerberg I."/>
            <person name="Brannstrom I.O."/>
            <person name="Guillou S."/>
            <person name="Cros-Aarteil S."/>
            <person name="Calhoun S."/>
            <person name="Kuo A."/>
            <person name="Mondo S."/>
            <person name="Pangilinan J."/>
            <person name="Riley R."/>
            <person name="Labutti K."/>
            <person name="Andreopoulos B."/>
            <person name="Lipzen A."/>
            <person name="Chen C."/>
            <person name="Yanf M."/>
            <person name="Daum C."/>
            <person name="Ng V."/>
            <person name="Clum A."/>
            <person name="Steindorff A."/>
            <person name="Ohm R."/>
            <person name="Martin F."/>
            <person name="Silar P."/>
            <person name="Natvig D."/>
            <person name="Lalanne C."/>
            <person name="Gautier V."/>
            <person name="Ament-Velasquez S.L."/>
            <person name="Kruys A."/>
            <person name="Hutchinson M.I."/>
            <person name="Powell A.J."/>
            <person name="Barry K."/>
            <person name="Miller A.N."/>
            <person name="Grigoriev I.V."/>
            <person name="Debuchy R."/>
            <person name="Gladieux P."/>
            <person name="Thoren M.H."/>
            <person name="Johannesson H."/>
        </authorList>
    </citation>
    <scope>NUCLEOTIDE SEQUENCE</scope>
    <source>
        <strain evidence="1">CBS 118394</strain>
    </source>
</reference>
<reference evidence="1" key="1">
    <citation type="journal article" date="2023" name="Mol. Phylogenet. Evol.">
        <title>Genome-scale phylogeny and comparative genomics of the fungal order Sordariales.</title>
        <authorList>
            <person name="Hensen N."/>
            <person name="Bonometti L."/>
            <person name="Westerberg I."/>
            <person name="Brannstrom I.O."/>
            <person name="Guillou S."/>
            <person name="Cros-Aarteil S."/>
            <person name="Calhoun S."/>
            <person name="Haridas S."/>
            <person name="Kuo A."/>
            <person name="Mondo S."/>
            <person name="Pangilinan J."/>
            <person name="Riley R."/>
            <person name="LaButti K."/>
            <person name="Andreopoulos B."/>
            <person name="Lipzen A."/>
            <person name="Chen C."/>
            <person name="Yan M."/>
            <person name="Daum C."/>
            <person name="Ng V."/>
            <person name="Clum A."/>
            <person name="Steindorff A."/>
            <person name="Ohm R.A."/>
            <person name="Martin F."/>
            <person name="Silar P."/>
            <person name="Natvig D.O."/>
            <person name="Lalanne C."/>
            <person name="Gautier V."/>
            <person name="Ament-Velasquez S.L."/>
            <person name="Kruys A."/>
            <person name="Hutchinson M.I."/>
            <person name="Powell A.J."/>
            <person name="Barry K."/>
            <person name="Miller A.N."/>
            <person name="Grigoriev I.V."/>
            <person name="Debuchy R."/>
            <person name="Gladieux P."/>
            <person name="Hiltunen Thoren M."/>
            <person name="Johannesson H."/>
        </authorList>
    </citation>
    <scope>NUCLEOTIDE SEQUENCE</scope>
    <source>
        <strain evidence="1">CBS 118394</strain>
    </source>
</reference>
<protein>
    <submittedName>
        <fullName evidence="1">PLAC8 family-domain-containing protein</fullName>
    </submittedName>
</protein>
<name>A0AAE0M414_9PEZI</name>
<accession>A0AAE0M414</accession>
<proteinExistence type="predicted"/>